<sequence>MSISDLISGGNGGEVAYRGLGGGLIMNYGPEVTAARAQATTLVLVGVEQYSAGPQWDLPGPAADARRFADRFWSQGVLPERTFAFVSALPDSESLWANTPITPRTATRENVRGFLARTVAETEGDLLIVVWGGHGMVGVGGGRHLFTADATASDPLNLDVDAMLALHRSPAITSFRQQLWLVDACQTLYDAAGNRRNLPREDFGVRDVAPGRLQEVLFAASTEESAINLTAQRTGLFSQELLAELHGPAGQWPPDVPALAARLSWRFARLRSDGRARQTPAYLWVKDRTGMEGQLLAQHPSGATAAPPAAELSLAELAPLVDALLAIPEFLGQDFRDEVVSLLRGDISGILARHSRPRADAVSMAMTCARFPGGLPELLEAIRIGVGDIPEIARLQGTIQNQFRYNVRGDY</sequence>
<evidence type="ECO:0000313" key="3">
    <source>
        <dbReference type="Proteomes" id="UP001138997"/>
    </source>
</evidence>
<dbReference type="Pfam" id="PF19956">
    <property type="entry name" value="EAD2"/>
    <property type="match status" value="1"/>
</dbReference>
<evidence type="ECO:0000259" key="1">
    <source>
        <dbReference type="Pfam" id="PF19956"/>
    </source>
</evidence>
<dbReference type="InterPro" id="IPR045431">
    <property type="entry name" value="EAD2"/>
</dbReference>
<accession>A0A9X1NBX7</accession>
<proteinExistence type="predicted"/>
<feature type="domain" description="Effector-associated" evidence="1">
    <location>
        <begin position="321"/>
        <end position="397"/>
    </location>
</feature>
<name>A0A9X1NBX7_9ACTN</name>
<comment type="caution">
    <text evidence="2">The sequence shown here is derived from an EMBL/GenBank/DDBJ whole genome shotgun (WGS) entry which is preliminary data.</text>
</comment>
<dbReference type="AlphaFoldDB" id="A0A9X1NBX7"/>
<dbReference type="Proteomes" id="UP001138997">
    <property type="component" value="Unassembled WGS sequence"/>
</dbReference>
<keyword evidence="3" id="KW-1185">Reference proteome</keyword>
<dbReference type="Gene3D" id="3.40.50.1460">
    <property type="match status" value="1"/>
</dbReference>
<reference evidence="2" key="1">
    <citation type="submission" date="2021-11" db="EMBL/GenBank/DDBJ databases">
        <title>Streptomyces corallinus and Kineosporia corallina sp. nov., two new coral-derived marine actinobacteria.</title>
        <authorList>
            <person name="Buangrab K."/>
            <person name="Sutthacheep M."/>
            <person name="Yeemin T."/>
            <person name="Harunari E."/>
            <person name="Igarashi Y."/>
            <person name="Sripreechasak P."/>
            <person name="Kanchanasin P."/>
            <person name="Tanasupawat S."/>
            <person name="Phongsopitanun W."/>
        </authorList>
    </citation>
    <scope>NUCLEOTIDE SEQUENCE</scope>
    <source>
        <strain evidence="2">JCM 31032</strain>
    </source>
</reference>
<evidence type="ECO:0000313" key="2">
    <source>
        <dbReference type="EMBL" id="MCD5310951.1"/>
    </source>
</evidence>
<gene>
    <name evidence="2" type="ORF">LR394_08590</name>
</gene>
<organism evidence="2 3">
    <name type="scientific">Kineosporia babensis</name>
    <dbReference type="NCBI Taxonomy" id="499548"/>
    <lineage>
        <taxon>Bacteria</taxon>
        <taxon>Bacillati</taxon>
        <taxon>Actinomycetota</taxon>
        <taxon>Actinomycetes</taxon>
        <taxon>Kineosporiales</taxon>
        <taxon>Kineosporiaceae</taxon>
        <taxon>Kineosporia</taxon>
    </lineage>
</organism>
<dbReference type="EMBL" id="JAJOMB010000003">
    <property type="protein sequence ID" value="MCD5310951.1"/>
    <property type="molecule type" value="Genomic_DNA"/>
</dbReference>
<protein>
    <submittedName>
        <fullName evidence="2">Caspase family protein</fullName>
    </submittedName>
</protein>
<dbReference type="RefSeq" id="WP_231440127.1">
    <property type="nucleotide sequence ID" value="NZ_JAJOMB010000003.1"/>
</dbReference>